<proteinExistence type="inferred from homology"/>
<feature type="site" description="Lowers pKa of active site Tyr" evidence="6">
    <location>
        <position position="108"/>
    </location>
</feature>
<feature type="active site" description="Proton donor" evidence="4">
    <location>
        <position position="79"/>
    </location>
</feature>
<feature type="signal peptide" evidence="7">
    <location>
        <begin position="1"/>
        <end position="22"/>
    </location>
</feature>
<dbReference type="InterPro" id="IPR020471">
    <property type="entry name" value="AKR"/>
</dbReference>
<keyword evidence="10" id="KW-1185">Reference proteome</keyword>
<evidence type="ECO:0000256" key="1">
    <source>
        <dbReference type="ARBA" id="ARBA00007905"/>
    </source>
</evidence>
<dbReference type="AlphaFoldDB" id="A0A9N9TJR8"/>
<feature type="domain" description="NADP-dependent oxidoreductase" evidence="8">
    <location>
        <begin position="45"/>
        <end position="307"/>
    </location>
</feature>
<keyword evidence="2" id="KW-0521">NADP</keyword>
<evidence type="ECO:0000313" key="10">
    <source>
        <dbReference type="Proteomes" id="UP001153712"/>
    </source>
</evidence>
<dbReference type="InterPro" id="IPR023210">
    <property type="entry name" value="NADP_OxRdtase_dom"/>
</dbReference>
<keyword evidence="7" id="KW-0732">Signal</keyword>
<dbReference type="PANTHER" id="PTHR43827:SF3">
    <property type="entry name" value="NADP-DEPENDENT OXIDOREDUCTASE DOMAIN-CONTAINING PROTEIN"/>
    <property type="match status" value="1"/>
</dbReference>
<evidence type="ECO:0000256" key="3">
    <source>
        <dbReference type="ARBA" id="ARBA00023002"/>
    </source>
</evidence>
<dbReference type="EMBL" id="OU900095">
    <property type="protein sequence ID" value="CAG9859469.1"/>
    <property type="molecule type" value="Genomic_DNA"/>
</dbReference>
<evidence type="ECO:0000256" key="2">
    <source>
        <dbReference type="ARBA" id="ARBA00022857"/>
    </source>
</evidence>
<feature type="binding site" evidence="5">
    <location>
        <position position="142"/>
    </location>
    <ligand>
        <name>substrate</name>
    </ligand>
</feature>
<dbReference type="PROSITE" id="PS00062">
    <property type="entry name" value="ALDOKETO_REDUCTASE_2"/>
    <property type="match status" value="1"/>
</dbReference>
<dbReference type="Gene3D" id="3.20.20.100">
    <property type="entry name" value="NADP-dependent oxidoreductase domain"/>
    <property type="match status" value="1"/>
</dbReference>
<gene>
    <name evidence="9" type="ORF">PHYEVI_LOCUS5843</name>
</gene>
<dbReference type="PRINTS" id="PR00069">
    <property type="entry name" value="ALDKETRDTASE"/>
</dbReference>
<evidence type="ECO:0000313" key="9">
    <source>
        <dbReference type="EMBL" id="CAG9859469.1"/>
    </source>
</evidence>
<feature type="chain" id="PRO_5040297993" description="NADP-dependent oxidoreductase domain-containing protein" evidence="7">
    <location>
        <begin position="23"/>
        <end position="311"/>
    </location>
</feature>
<reference evidence="9" key="1">
    <citation type="submission" date="2022-01" db="EMBL/GenBank/DDBJ databases">
        <authorList>
            <person name="King R."/>
        </authorList>
    </citation>
    <scope>NUCLEOTIDE SEQUENCE</scope>
</reference>
<accession>A0A9N9TJR8</accession>
<dbReference type="FunFam" id="3.20.20.100:FF:000002">
    <property type="entry name" value="2,5-diketo-D-gluconic acid reductase A"/>
    <property type="match status" value="1"/>
</dbReference>
<dbReference type="SUPFAM" id="SSF51430">
    <property type="entry name" value="NAD(P)-linked oxidoreductase"/>
    <property type="match status" value="1"/>
</dbReference>
<dbReference type="PIRSF" id="PIRSF000097">
    <property type="entry name" value="AKR"/>
    <property type="match status" value="1"/>
</dbReference>
<name>A0A9N9TJR8_PHYSR</name>
<organism evidence="9 10">
    <name type="scientific">Phyllotreta striolata</name>
    <name type="common">Striped flea beetle</name>
    <name type="synonym">Crioceris striolata</name>
    <dbReference type="NCBI Taxonomy" id="444603"/>
    <lineage>
        <taxon>Eukaryota</taxon>
        <taxon>Metazoa</taxon>
        <taxon>Ecdysozoa</taxon>
        <taxon>Arthropoda</taxon>
        <taxon>Hexapoda</taxon>
        <taxon>Insecta</taxon>
        <taxon>Pterygota</taxon>
        <taxon>Neoptera</taxon>
        <taxon>Endopterygota</taxon>
        <taxon>Coleoptera</taxon>
        <taxon>Polyphaga</taxon>
        <taxon>Cucujiformia</taxon>
        <taxon>Chrysomeloidea</taxon>
        <taxon>Chrysomelidae</taxon>
        <taxon>Galerucinae</taxon>
        <taxon>Alticini</taxon>
        <taxon>Phyllotreta</taxon>
    </lineage>
</organism>
<comment type="similarity">
    <text evidence="1">Belongs to the aldo/keto reductase family.</text>
</comment>
<dbReference type="InterPro" id="IPR036812">
    <property type="entry name" value="NAD(P)_OxRdtase_dom_sf"/>
</dbReference>
<dbReference type="PROSITE" id="PS00798">
    <property type="entry name" value="ALDOKETO_REDUCTASE_1"/>
    <property type="match status" value="1"/>
</dbReference>
<evidence type="ECO:0000256" key="7">
    <source>
        <dbReference type="SAM" id="SignalP"/>
    </source>
</evidence>
<evidence type="ECO:0000256" key="6">
    <source>
        <dbReference type="PIRSR" id="PIRSR000097-3"/>
    </source>
</evidence>
<dbReference type="Proteomes" id="UP001153712">
    <property type="component" value="Chromosome 2"/>
</dbReference>
<keyword evidence="3" id="KW-0560">Oxidoreductase</keyword>
<protein>
    <recommendedName>
        <fullName evidence="8">NADP-dependent oxidoreductase domain-containing protein</fullName>
    </recommendedName>
</protein>
<evidence type="ECO:0000256" key="4">
    <source>
        <dbReference type="PIRSR" id="PIRSR000097-1"/>
    </source>
</evidence>
<dbReference type="PANTHER" id="PTHR43827">
    <property type="entry name" value="2,5-DIKETO-D-GLUCONIC ACID REDUCTASE"/>
    <property type="match status" value="1"/>
</dbReference>
<sequence>MLRQINSFILSILLIGLAIVRAEENVSLTQKLTVTLPSGDRMPVIGYGTSRIRGDDKVKEALDHALSVGYRLFDTAEAYENEESIGKALKELLPKHNLTRKDIFITSKVASRPESSGANSYISLSRSLRRLDTSYVDLYLIHSPEYWSSVAANSNVNFSEIRDLTWKQLVKGQKDGLARNIGVSNYNIDHLKELLSNDYGVKPAVNQVHWNPEYHQDDLLEFCKSNNIALQAYFSLGGDKHKIALLDNQEVKKVADKLGKTPGQVVLRWAVQQNVLIIPKSLSRIHMIQNLDLNFQISEDDMKILSNLQKS</sequence>
<evidence type="ECO:0000256" key="5">
    <source>
        <dbReference type="PIRSR" id="PIRSR000097-2"/>
    </source>
</evidence>
<dbReference type="Pfam" id="PF00248">
    <property type="entry name" value="Aldo_ket_red"/>
    <property type="match status" value="1"/>
</dbReference>
<dbReference type="InterPro" id="IPR018170">
    <property type="entry name" value="Aldo/ket_reductase_CS"/>
</dbReference>
<evidence type="ECO:0000259" key="8">
    <source>
        <dbReference type="Pfam" id="PF00248"/>
    </source>
</evidence>
<dbReference type="OrthoDB" id="416253at2759"/>
<dbReference type="GO" id="GO:0016616">
    <property type="term" value="F:oxidoreductase activity, acting on the CH-OH group of donors, NAD or NADP as acceptor"/>
    <property type="evidence" value="ECO:0007669"/>
    <property type="project" value="UniProtKB-ARBA"/>
</dbReference>